<feature type="domain" description="Transposase IS200-like" evidence="1">
    <location>
        <begin position="9"/>
        <end position="130"/>
    </location>
</feature>
<dbReference type="InterPro" id="IPR036515">
    <property type="entry name" value="Transposase_17_sf"/>
</dbReference>
<dbReference type="AlphaFoldDB" id="A0A1W1EJA8"/>
<sequence>MANYKRLFLTGHSYYITIVTHKRNPILIDNIESLRDSFRESKKYYIYNIDDIVILPDHIHMIITPKIATNYPKIVRAIKYNFSNRVILEEEQSYSRYQRGLTPIWQKRYYEHTIRDEDDYLRCIKYMKNNPVKHNLVKNIKDWKYSSFW</sequence>
<dbReference type="InterPro" id="IPR052715">
    <property type="entry name" value="RAYT_transposase"/>
</dbReference>
<dbReference type="EMBL" id="FRYL01000022">
    <property type="protein sequence ID" value="SHO80950.1"/>
    <property type="molecule type" value="Genomic_DNA"/>
</dbReference>
<dbReference type="SUPFAM" id="SSF143422">
    <property type="entry name" value="Transposase IS200-like"/>
    <property type="match status" value="1"/>
</dbReference>
<dbReference type="GO" id="GO:0006313">
    <property type="term" value="P:DNA transposition"/>
    <property type="evidence" value="ECO:0007669"/>
    <property type="project" value="InterPro"/>
</dbReference>
<name>A0A1W1EJA8_9ZZZZ</name>
<protein>
    <submittedName>
        <fullName evidence="2">Transposase and inactivated derivatives</fullName>
    </submittedName>
</protein>
<dbReference type="PANTHER" id="PTHR36966:SF1">
    <property type="entry name" value="REP-ASSOCIATED TYROSINE TRANSPOSASE"/>
    <property type="match status" value="1"/>
</dbReference>
<dbReference type="GO" id="GO:0004803">
    <property type="term" value="F:transposase activity"/>
    <property type="evidence" value="ECO:0007669"/>
    <property type="project" value="InterPro"/>
</dbReference>
<gene>
    <name evidence="2" type="ORF">MNB_SV-15-1423</name>
</gene>
<organism evidence="2">
    <name type="scientific">hydrothermal vent metagenome</name>
    <dbReference type="NCBI Taxonomy" id="652676"/>
    <lineage>
        <taxon>unclassified sequences</taxon>
        <taxon>metagenomes</taxon>
        <taxon>ecological metagenomes</taxon>
    </lineage>
</organism>
<dbReference type="GO" id="GO:0043565">
    <property type="term" value="F:sequence-specific DNA binding"/>
    <property type="evidence" value="ECO:0007669"/>
    <property type="project" value="TreeGrafter"/>
</dbReference>
<evidence type="ECO:0000259" key="1">
    <source>
        <dbReference type="SMART" id="SM01321"/>
    </source>
</evidence>
<accession>A0A1W1EJA8</accession>
<dbReference type="Pfam" id="PF01797">
    <property type="entry name" value="Y1_Tnp"/>
    <property type="match status" value="1"/>
</dbReference>
<proteinExistence type="predicted"/>
<reference evidence="2" key="1">
    <citation type="submission" date="2016-10" db="EMBL/GenBank/DDBJ databases">
        <authorList>
            <person name="de Groot N.N."/>
        </authorList>
    </citation>
    <scope>NUCLEOTIDE SEQUENCE</scope>
</reference>
<dbReference type="NCBIfam" id="NF047646">
    <property type="entry name" value="REP_Tyr_transpos"/>
    <property type="match status" value="1"/>
</dbReference>
<evidence type="ECO:0000313" key="2">
    <source>
        <dbReference type="EMBL" id="SHO80950.1"/>
    </source>
</evidence>
<dbReference type="InterPro" id="IPR002686">
    <property type="entry name" value="Transposase_17"/>
</dbReference>
<dbReference type="PANTHER" id="PTHR36966">
    <property type="entry name" value="REP-ASSOCIATED TYROSINE TRANSPOSASE"/>
    <property type="match status" value="1"/>
</dbReference>
<dbReference type="SMART" id="SM01321">
    <property type="entry name" value="Y1_Tnp"/>
    <property type="match status" value="1"/>
</dbReference>
<dbReference type="Gene3D" id="3.30.70.1290">
    <property type="entry name" value="Transposase IS200-like"/>
    <property type="match status" value="1"/>
</dbReference>